<proteinExistence type="inferred from homology"/>
<reference evidence="5 6" key="1">
    <citation type="submission" date="2018-12" db="EMBL/GenBank/DDBJ databases">
        <authorList>
            <consortium name="Pathogen Informatics"/>
        </authorList>
    </citation>
    <scope>NUCLEOTIDE SEQUENCE [LARGE SCALE GENOMIC DNA]</scope>
    <source>
        <strain evidence="5 6">NCTC10741</strain>
    </source>
</reference>
<evidence type="ECO:0000256" key="2">
    <source>
        <dbReference type="ARBA" id="ARBA00022747"/>
    </source>
</evidence>
<evidence type="ECO:0000313" key="5">
    <source>
        <dbReference type="EMBL" id="VDR40299.1"/>
    </source>
</evidence>
<keyword evidence="2" id="KW-0680">Restriction system</keyword>
<dbReference type="OrthoDB" id="3197085at2"/>
<evidence type="ECO:0000256" key="3">
    <source>
        <dbReference type="ARBA" id="ARBA00023125"/>
    </source>
</evidence>
<protein>
    <submittedName>
        <fullName evidence="5">Type I restriction modification DNA specificity domain</fullName>
    </submittedName>
</protein>
<dbReference type="RefSeq" id="WP_126197307.1">
    <property type="nucleotide sequence ID" value="NZ_CP085954.1"/>
</dbReference>
<dbReference type="AlphaFoldDB" id="A0A3P8K4M4"/>
<dbReference type="PANTHER" id="PTHR30408">
    <property type="entry name" value="TYPE-1 RESTRICTION ENZYME ECOKI SPECIFICITY PROTEIN"/>
    <property type="match status" value="1"/>
</dbReference>
<dbReference type="GO" id="GO:0009307">
    <property type="term" value="P:DNA restriction-modification system"/>
    <property type="evidence" value="ECO:0007669"/>
    <property type="project" value="UniProtKB-KW"/>
</dbReference>
<organism evidence="5 6">
    <name type="scientific">Tsukamurella paurometabola</name>
    <name type="common">Corynebacterium paurometabolum</name>
    <dbReference type="NCBI Taxonomy" id="2061"/>
    <lineage>
        <taxon>Bacteria</taxon>
        <taxon>Bacillati</taxon>
        <taxon>Actinomycetota</taxon>
        <taxon>Actinomycetes</taxon>
        <taxon>Mycobacteriales</taxon>
        <taxon>Tsukamurellaceae</taxon>
        <taxon>Tsukamurella</taxon>
    </lineage>
</organism>
<keyword evidence="3" id="KW-0238">DNA-binding</keyword>
<feature type="domain" description="Type I restriction modification DNA specificity" evidence="4">
    <location>
        <begin position="190"/>
        <end position="344"/>
    </location>
</feature>
<dbReference type="Pfam" id="PF01420">
    <property type="entry name" value="Methylase_S"/>
    <property type="match status" value="2"/>
</dbReference>
<evidence type="ECO:0000256" key="1">
    <source>
        <dbReference type="ARBA" id="ARBA00010923"/>
    </source>
</evidence>
<dbReference type="InterPro" id="IPR044946">
    <property type="entry name" value="Restrct_endonuc_typeI_TRD_sf"/>
</dbReference>
<dbReference type="Gene3D" id="3.90.220.20">
    <property type="entry name" value="DNA methylase specificity domains"/>
    <property type="match status" value="2"/>
</dbReference>
<accession>A0A3P8K4M4</accession>
<dbReference type="SUPFAM" id="SSF116734">
    <property type="entry name" value="DNA methylase specificity domain"/>
    <property type="match status" value="2"/>
</dbReference>
<gene>
    <name evidence="5" type="ORF">NCTC10741_03456</name>
</gene>
<evidence type="ECO:0000259" key="4">
    <source>
        <dbReference type="Pfam" id="PF01420"/>
    </source>
</evidence>
<sequence>MSKLGDVLRFAGVPERISSPAEETFVTVKMNCGGAVERPIKVGKIPAPFTGYRVSPGQFIYSRIDARNGAFAVIPDVLDGAVVSKDFPPFDIRRNRIDPAYLQHFFRSGVLQRRIRAASRGATNRQRIGEEEFLEFPIALPKLDEQRRIAAILDRADQLCGASKTAVDLHDESVTQTYRAMFGGLKKRIPIGEFARVASGSTPRRDDPRNFGGGIPWVKTGEVSGIIKSTEEAVSRRGLEAARLEVYPPGSVVIAMYGQGATRGRSAILGIPATTNQACAVILPNDEFDPVFLQAQLSARYDELRGGAEGGNQPNLSGARIKSFEVCLPPIGEQRKFATIVRSIGLSRSQAQERSQLLVELQNALQARAFRGEL</sequence>
<name>A0A3P8K4M4_TSUPA</name>
<dbReference type="InterPro" id="IPR052021">
    <property type="entry name" value="Type-I_RS_S_subunit"/>
</dbReference>
<evidence type="ECO:0000313" key="6">
    <source>
        <dbReference type="Proteomes" id="UP000271626"/>
    </source>
</evidence>
<dbReference type="EMBL" id="LR131273">
    <property type="protein sequence ID" value="VDR40299.1"/>
    <property type="molecule type" value="Genomic_DNA"/>
</dbReference>
<dbReference type="Proteomes" id="UP000271626">
    <property type="component" value="Chromosome"/>
</dbReference>
<dbReference type="GO" id="GO:0003677">
    <property type="term" value="F:DNA binding"/>
    <property type="evidence" value="ECO:0007669"/>
    <property type="project" value="UniProtKB-KW"/>
</dbReference>
<feature type="domain" description="Type I restriction modification DNA specificity" evidence="4">
    <location>
        <begin position="56"/>
        <end position="158"/>
    </location>
</feature>
<dbReference type="PANTHER" id="PTHR30408:SF12">
    <property type="entry name" value="TYPE I RESTRICTION ENZYME MJAVIII SPECIFICITY SUBUNIT"/>
    <property type="match status" value="1"/>
</dbReference>
<dbReference type="CDD" id="cd17287">
    <property type="entry name" value="RMtype1_S_EcoN10ORF171P_TRD2-CR2_like"/>
    <property type="match status" value="1"/>
</dbReference>
<dbReference type="REBASE" id="284462">
    <property type="entry name" value="S.Tpa10741I"/>
</dbReference>
<dbReference type="InterPro" id="IPR000055">
    <property type="entry name" value="Restrct_endonuc_typeI_TRD"/>
</dbReference>
<comment type="similarity">
    <text evidence="1">Belongs to the type-I restriction system S methylase family.</text>
</comment>